<dbReference type="InterPro" id="IPR010505">
    <property type="entry name" value="MoaA_twitch"/>
</dbReference>
<sequence>MRMEILRQQTQPLNGSQEITAQSSIKDQFGRTFNYLRISVNEHCNLRCIYCMPEEGIHFRTEEKLLKTEEIFRIIEIMSGMGVSKVRFTGGEPLLRIDLQELIQFANGTDGVESIHLTTNGLLLDKHIKKLEGTGLTGINISLDSLNPKKFKKITRRDCLDLVLNGLNKAIQSGIPSIKVNVVAMRDFNNDELLDFVQLTKENDITVRFIELMPFDSHQIWKTGKFYRAEQIVSDLKKQVDELFPVDGSRTEHYIFRKNGYKGKIAVIPSYTRSLCGKCNRLRITADGKLMNCLYSQSETNLRDAMRNGFSNEGIESLIRKSMMKKYKDGWQAQNQGNENRESMTQIGG</sequence>
<feature type="compositionally biased region" description="Polar residues" evidence="13">
    <location>
        <begin position="332"/>
        <end position="349"/>
    </location>
</feature>
<evidence type="ECO:0000256" key="11">
    <source>
        <dbReference type="ARBA" id="ARBA00023239"/>
    </source>
</evidence>
<dbReference type="GO" id="GO:0046872">
    <property type="term" value="F:metal ion binding"/>
    <property type="evidence" value="ECO:0007669"/>
    <property type="project" value="UniProtKB-KW"/>
</dbReference>
<accession>A0A382MLB6</accession>
<dbReference type="InterPro" id="IPR040064">
    <property type="entry name" value="MoaA-like"/>
</dbReference>
<evidence type="ECO:0000256" key="4">
    <source>
        <dbReference type="ARBA" id="ARBA00022691"/>
    </source>
</evidence>
<dbReference type="GO" id="GO:0006777">
    <property type="term" value="P:Mo-molybdopterin cofactor biosynthetic process"/>
    <property type="evidence" value="ECO:0007669"/>
    <property type="project" value="UniProtKB-KW"/>
</dbReference>
<evidence type="ECO:0000259" key="14">
    <source>
        <dbReference type="PROSITE" id="PS51918"/>
    </source>
</evidence>
<keyword evidence="5" id="KW-0479">Metal-binding</keyword>
<dbReference type="GO" id="GO:0005525">
    <property type="term" value="F:GTP binding"/>
    <property type="evidence" value="ECO:0007669"/>
    <property type="project" value="UniProtKB-KW"/>
</dbReference>
<keyword evidence="11" id="KW-0456">Lyase</keyword>
<reference evidence="15" key="1">
    <citation type="submission" date="2018-05" db="EMBL/GenBank/DDBJ databases">
        <authorList>
            <person name="Lanie J.A."/>
            <person name="Ng W.-L."/>
            <person name="Kazmierczak K.M."/>
            <person name="Andrzejewski T.M."/>
            <person name="Davidsen T.M."/>
            <person name="Wayne K.J."/>
            <person name="Tettelin H."/>
            <person name="Glass J.I."/>
            <person name="Rusch D."/>
            <person name="Podicherti R."/>
            <person name="Tsui H.-C.T."/>
            <person name="Winkler M.E."/>
        </authorList>
    </citation>
    <scope>NUCLEOTIDE SEQUENCE</scope>
</reference>
<dbReference type="SFLD" id="SFLDG01067">
    <property type="entry name" value="SPASM/twitch_domain_containing"/>
    <property type="match status" value="1"/>
</dbReference>
<dbReference type="NCBIfam" id="NF001199">
    <property type="entry name" value="PRK00164.2-1"/>
    <property type="match status" value="1"/>
</dbReference>
<evidence type="ECO:0000256" key="2">
    <source>
        <dbReference type="ARBA" id="ARBA00012167"/>
    </source>
</evidence>
<dbReference type="InterPro" id="IPR000385">
    <property type="entry name" value="MoaA_NifB_PqqE_Fe-S-bd_CS"/>
</dbReference>
<evidence type="ECO:0000256" key="1">
    <source>
        <dbReference type="ARBA" id="ARBA00001966"/>
    </source>
</evidence>
<dbReference type="InterPro" id="IPR058240">
    <property type="entry name" value="rSAM_sf"/>
</dbReference>
<evidence type="ECO:0000256" key="6">
    <source>
        <dbReference type="ARBA" id="ARBA00022741"/>
    </source>
</evidence>
<evidence type="ECO:0000256" key="10">
    <source>
        <dbReference type="ARBA" id="ARBA00023150"/>
    </source>
</evidence>
<dbReference type="Gene3D" id="3.20.20.70">
    <property type="entry name" value="Aldolase class I"/>
    <property type="match status" value="1"/>
</dbReference>
<protein>
    <recommendedName>
        <fullName evidence="2">GTP 3',8-cyclase</fullName>
        <ecNumber evidence="2">4.1.99.22</ecNumber>
    </recommendedName>
</protein>
<dbReference type="SFLD" id="SFLDG01383">
    <property type="entry name" value="cyclic_pyranopterin_phosphate"/>
    <property type="match status" value="1"/>
</dbReference>
<dbReference type="AlphaFoldDB" id="A0A382MLB6"/>
<dbReference type="GO" id="GO:0061799">
    <property type="term" value="F:cyclic pyranopterin monophosphate synthase activity"/>
    <property type="evidence" value="ECO:0007669"/>
    <property type="project" value="TreeGrafter"/>
</dbReference>
<comment type="cofactor">
    <cofactor evidence="1">
        <name>[4Fe-4S] cluster</name>
        <dbReference type="ChEBI" id="CHEBI:49883"/>
    </cofactor>
</comment>
<keyword evidence="6" id="KW-0547">Nucleotide-binding</keyword>
<feature type="domain" description="Radical SAM core" evidence="14">
    <location>
        <begin position="28"/>
        <end position="242"/>
    </location>
</feature>
<dbReference type="SFLD" id="SFLDS00029">
    <property type="entry name" value="Radical_SAM"/>
    <property type="match status" value="1"/>
</dbReference>
<evidence type="ECO:0000256" key="3">
    <source>
        <dbReference type="ARBA" id="ARBA00022485"/>
    </source>
</evidence>
<feature type="region of interest" description="Disordered" evidence="13">
    <location>
        <begin position="330"/>
        <end position="349"/>
    </location>
</feature>
<gene>
    <name evidence="15" type="ORF">METZ01_LOCUS301769</name>
</gene>
<dbReference type="InterPro" id="IPR013483">
    <property type="entry name" value="MoaA"/>
</dbReference>
<proteinExistence type="inferred from homology"/>
<dbReference type="InterPro" id="IPR007197">
    <property type="entry name" value="rSAM"/>
</dbReference>
<evidence type="ECO:0000256" key="13">
    <source>
        <dbReference type="SAM" id="MobiDB-lite"/>
    </source>
</evidence>
<dbReference type="GO" id="GO:0051539">
    <property type="term" value="F:4 iron, 4 sulfur cluster binding"/>
    <property type="evidence" value="ECO:0007669"/>
    <property type="project" value="UniProtKB-KW"/>
</dbReference>
<dbReference type="CDD" id="cd01335">
    <property type="entry name" value="Radical_SAM"/>
    <property type="match status" value="1"/>
</dbReference>
<dbReference type="Pfam" id="PF06463">
    <property type="entry name" value="Mob_synth_C"/>
    <property type="match status" value="1"/>
</dbReference>
<dbReference type="EC" id="4.1.99.22" evidence="2"/>
<dbReference type="SUPFAM" id="SSF102114">
    <property type="entry name" value="Radical SAM enzymes"/>
    <property type="match status" value="1"/>
</dbReference>
<keyword evidence="8" id="KW-0411">Iron-sulfur</keyword>
<evidence type="ECO:0000256" key="7">
    <source>
        <dbReference type="ARBA" id="ARBA00023004"/>
    </source>
</evidence>
<dbReference type="Pfam" id="PF04055">
    <property type="entry name" value="Radical_SAM"/>
    <property type="match status" value="1"/>
</dbReference>
<evidence type="ECO:0000256" key="12">
    <source>
        <dbReference type="ARBA" id="ARBA00048697"/>
    </source>
</evidence>
<dbReference type="GO" id="GO:0061798">
    <property type="term" value="F:GTP 3',8'-cyclase activity"/>
    <property type="evidence" value="ECO:0007669"/>
    <property type="project" value="UniProtKB-EC"/>
</dbReference>
<evidence type="ECO:0000256" key="5">
    <source>
        <dbReference type="ARBA" id="ARBA00022723"/>
    </source>
</evidence>
<dbReference type="PANTHER" id="PTHR22960">
    <property type="entry name" value="MOLYBDOPTERIN COFACTOR SYNTHESIS PROTEIN A"/>
    <property type="match status" value="1"/>
</dbReference>
<dbReference type="InterPro" id="IPR006638">
    <property type="entry name" value="Elp3/MiaA/NifB-like_rSAM"/>
</dbReference>
<dbReference type="CDD" id="cd21117">
    <property type="entry name" value="Twitch_MoaA"/>
    <property type="match status" value="1"/>
</dbReference>
<dbReference type="PROSITE" id="PS51918">
    <property type="entry name" value="RADICAL_SAM"/>
    <property type="match status" value="1"/>
</dbReference>
<dbReference type="PANTHER" id="PTHR22960:SF0">
    <property type="entry name" value="MOLYBDENUM COFACTOR BIOSYNTHESIS PROTEIN 1"/>
    <property type="match status" value="1"/>
</dbReference>
<keyword evidence="3" id="KW-0004">4Fe-4S</keyword>
<keyword evidence="10" id="KW-0501">Molybdenum cofactor biosynthesis</keyword>
<dbReference type="NCBIfam" id="TIGR02666">
    <property type="entry name" value="moaA"/>
    <property type="match status" value="1"/>
</dbReference>
<evidence type="ECO:0000313" key="15">
    <source>
        <dbReference type="EMBL" id="SVC48915.1"/>
    </source>
</evidence>
<keyword evidence="4" id="KW-0949">S-adenosyl-L-methionine</keyword>
<dbReference type="PROSITE" id="PS01305">
    <property type="entry name" value="MOAA_NIFB_PQQE"/>
    <property type="match status" value="1"/>
</dbReference>
<comment type="catalytic activity">
    <reaction evidence="12">
        <text>GTP + AH2 + S-adenosyl-L-methionine = (8S)-3',8-cyclo-7,8-dihydroguanosine 5'-triphosphate + 5'-deoxyadenosine + L-methionine + A + H(+)</text>
        <dbReference type="Rhea" id="RHEA:49576"/>
        <dbReference type="ChEBI" id="CHEBI:13193"/>
        <dbReference type="ChEBI" id="CHEBI:15378"/>
        <dbReference type="ChEBI" id="CHEBI:17319"/>
        <dbReference type="ChEBI" id="CHEBI:17499"/>
        <dbReference type="ChEBI" id="CHEBI:37565"/>
        <dbReference type="ChEBI" id="CHEBI:57844"/>
        <dbReference type="ChEBI" id="CHEBI:59789"/>
        <dbReference type="ChEBI" id="CHEBI:131766"/>
        <dbReference type="EC" id="4.1.99.22"/>
    </reaction>
</comment>
<evidence type="ECO:0000256" key="8">
    <source>
        <dbReference type="ARBA" id="ARBA00023014"/>
    </source>
</evidence>
<keyword evidence="7" id="KW-0408">Iron</keyword>
<evidence type="ECO:0000256" key="9">
    <source>
        <dbReference type="ARBA" id="ARBA00023134"/>
    </source>
</evidence>
<dbReference type="InterPro" id="IPR013785">
    <property type="entry name" value="Aldolase_TIM"/>
</dbReference>
<dbReference type="EMBL" id="UINC01094023">
    <property type="protein sequence ID" value="SVC48915.1"/>
    <property type="molecule type" value="Genomic_DNA"/>
</dbReference>
<dbReference type="HAMAP" id="MF_01225_B">
    <property type="entry name" value="MoaA_B"/>
    <property type="match status" value="1"/>
</dbReference>
<dbReference type="SMART" id="SM00729">
    <property type="entry name" value="Elp3"/>
    <property type="match status" value="1"/>
</dbReference>
<dbReference type="SFLD" id="SFLDG01386">
    <property type="entry name" value="main_SPASM_domain-containing"/>
    <property type="match status" value="1"/>
</dbReference>
<organism evidence="15">
    <name type="scientific">marine metagenome</name>
    <dbReference type="NCBI Taxonomy" id="408172"/>
    <lineage>
        <taxon>unclassified sequences</taxon>
        <taxon>metagenomes</taxon>
        <taxon>ecological metagenomes</taxon>
    </lineage>
</organism>
<dbReference type="InterPro" id="IPR050105">
    <property type="entry name" value="MoCo_biosynth_MoaA/MoaC"/>
</dbReference>
<name>A0A382MLB6_9ZZZZ</name>
<keyword evidence="9" id="KW-0342">GTP-binding</keyword>
<dbReference type="UniPathway" id="UPA00344"/>